<dbReference type="EMBL" id="CYUE01000013">
    <property type="protein sequence ID" value="CUK25566.1"/>
    <property type="molecule type" value="Genomic_DNA"/>
</dbReference>
<dbReference type="InterPro" id="IPR001509">
    <property type="entry name" value="Epimerase_deHydtase"/>
</dbReference>
<accession>A0A0P1IPU3</accession>
<dbReference type="Proteomes" id="UP000051184">
    <property type="component" value="Unassembled WGS sequence"/>
</dbReference>
<sequence>MFDIDTSKPVLVTGATGFVAGWVVKGLLEAGCTVHAAVRDPSKAEKIKHLDEIAANSTGEIKYFAADLLNDGSYDEAIAGCGVVFHTASPFTVDVKDPQKELVDPAVNGTINVLHAANKTDSVERVVLTSSCAAIYGDNADVAKAPNGRLDESVWNTSSNLSHNAYSFSKTEAEKAAWEIAKSQDRWKLVVVNPSLVAGPALQDRPTSESFSIVKQMGDGTMRMGAPRWAFGVIDVRDLATAHIAAGFHPDANGRNIISAHETDVYAMSQELKQKYAKYPLPRGAVPKWMAWLMAPMLGGGMTRALVARNFNIPWRADNTKAKRELGLSYRPLRTTMEDMFEQMLDAGMLERKL</sequence>
<proteinExistence type="predicted"/>
<dbReference type="Pfam" id="PF01370">
    <property type="entry name" value="Epimerase"/>
    <property type="match status" value="1"/>
</dbReference>
<evidence type="ECO:0000259" key="2">
    <source>
        <dbReference type="Pfam" id="PF01370"/>
    </source>
</evidence>
<keyword evidence="4" id="KW-1185">Reference proteome</keyword>
<keyword evidence="1" id="KW-0560">Oxidoreductase</keyword>
<dbReference type="STRING" id="1715691.TA5113_01627"/>
<dbReference type="SUPFAM" id="SSF51735">
    <property type="entry name" value="NAD(P)-binding Rossmann-fold domains"/>
    <property type="match status" value="1"/>
</dbReference>
<evidence type="ECO:0000256" key="1">
    <source>
        <dbReference type="ARBA" id="ARBA00023002"/>
    </source>
</evidence>
<dbReference type="OrthoDB" id="9778052at2"/>
<gene>
    <name evidence="3" type="ORF">TA5114_01367</name>
</gene>
<dbReference type="PANTHER" id="PTHR10366">
    <property type="entry name" value="NAD DEPENDENT EPIMERASE/DEHYDRATASE"/>
    <property type="match status" value="1"/>
</dbReference>
<dbReference type="InterPro" id="IPR036291">
    <property type="entry name" value="NAD(P)-bd_dom_sf"/>
</dbReference>
<evidence type="ECO:0000313" key="4">
    <source>
        <dbReference type="Proteomes" id="UP000051184"/>
    </source>
</evidence>
<protein>
    <submittedName>
        <fullName evidence="3">Short chain dehydrogenase</fullName>
    </submittedName>
</protein>
<dbReference type="PANTHER" id="PTHR10366:SF812">
    <property type="entry name" value="VPS9 DOMAIN-CONTAINING PROTEIN"/>
    <property type="match status" value="1"/>
</dbReference>
<evidence type="ECO:0000313" key="3">
    <source>
        <dbReference type="EMBL" id="CUK25566.1"/>
    </source>
</evidence>
<name>A0A0P1IPU3_9RHOB</name>
<dbReference type="RefSeq" id="WP_058314545.1">
    <property type="nucleotide sequence ID" value="NZ_CYTO01000010.1"/>
</dbReference>
<dbReference type="AlphaFoldDB" id="A0A0P1IPU3"/>
<feature type="domain" description="NAD-dependent epimerase/dehydratase" evidence="2">
    <location>
        <begin position="10"/>
        <end position="254"/>
    </location>
</feature>
<reference evidence="4" key="1">
    <citation type="submission" date="2015-09" db="EMBL/GenBank/DDBJ databases">
        <authorList>
            <person name="Rodrigo-Torres Lidia"/>
            <person name="Arahal R.David."/>
        </authorList>
    </citation>
    <scope>NUCLEOTIDE SEQUENCE [LARGE SCALE GENOMIC DNA]</scope>
    <source>
        <strain evidence="4">CECT 5114</strain>
    </source>
</reference>
<dbReference type="FunFam" id="3.40.50.720:FF:000336">
    <property type="entry name" value="Aldehyde reductase"/>
    <property type="match status" value="1"/>
</dbReference>
<organism evidence="3 4">
    <name type="scientific">Cognatishimia activa</name>
    <dbReference type="NCBI Taxonomy" id="1715691"/>
    <lineage>
        <taxon>Bacteria</taxon>
        <taxon>Pseudomonadati</taxon>
        <taxon>Pseudomonadota</taxon>
        <taxon>Alphaproteobacteria</taxon>
        <taxon>Rhodobacterales</taxon>
        <taxon>Paracoccaceae</taxon>
        <taxon>Cognatishimia</taxon>
    </lineage>
</organism>
<dbReference type="InterPro" id="IPR050425">
    <property type="entry name" value="NAD(P)_dehydrat-like"/>
</dbReference>
<dbReference type="Gene3D" id="3.40.50.720">
    <property type="entry name" value="NAD(P)-binding Rossmann-like Domain"/>
    <property type="match status" value="1"/>
</dbReference>
<dbReference type="GO" id="GO:0016616">
    <property type="term" value="F:oxidoreductase activity, acting on the CH-OH group of donors, NAD or NADP as acceptor"/>
    <property type="evidence" value="ECO:0007669"/>
    <property type="project" value="TreeGrafter"/>
</dbReference>